<dbReference type="SUPFAM" id="SSF82171">
    <property type="entry name" value="DPP6 N-terminal domain-like"/>
    <property type="match status" value="1"/>
</dbReference>
<dbReference type="NCBIfam" id="NF038032">
    <property type="entry name" value="CehA_McbA_metalo"/>
    <property type="match status" value="1"/>
</dbReference>
<dbReference type="Gene3D" id="2.140.10.30">
    <property type="entry name" value="Dipeptidylpeptidase IV, N-terminal domain"/>
    <property type="match status" value="1"/>
</dbReference>
<keyword evidence="4" id="KW-1185">Reference proteome</keyword>
<dbReference type="PANTHER" id="PTHR36842">
    <property type="entry name" value="PROTEIN TOLB HOMOLOG"/>
    <property type="match status" value="1"/>
</dbReference>
<evidence type="ECO:0000256" key="2">
    <source>
        <dbReference type="SAM" id="SignalP"/>
    </source>
</evidence>
<feature type="signal peptide" evidence="2">
    <location>
        <begin position="1"/>
        <end position="21"/>
    </location>
</feature>
<comment type="similarity">
    <text evidence="1">Belongs to the TolB family.</text>
</comment>
<dbReference type="Gene3D" id="2.120.10.30">
    <property type="entry name" value="TolB, C-terminal domain"/>
    <property type="match status" value="1"/>
</dbReference>
<name>A0ABW1KW71_9PROT</name>
<dbReference type="PANTHER" id="PTHR36842:SF1">
    <property type="entry name" value="PROTEIN TOLB"/>
    <property type="match status" value="1"/>
</dbReference>
<dbReference type="EMBL" id="JBHPON010000002">
    <property type="protein sequence ID" value="MFC6036358.1"/>
    <property type="molecule type" value="Genomic_DNA"/>
</dbReference>
<reference evidence="3 4" key="1">
    <citation type="submission" date="2024-09" db="EMBL/GenBank/DDBJ databases">
        <authorList>
            <person name="Zhang Z.-H."/>
        </authorList>
    </citation>
    <scope>NUCLEOTIDE SEQUENCE [LARGE SCALE GENOMIC DNA]</scope>
    <source>
        <strain evidence="3 4">HHTR114</strain>
    </source>
</reference>
<dbReference type="InterPro" id="IPR011042">
    <property type="entry name" value="6-blade_b-propeller_TolB-like"/>
</dbReference>
<protein>
    <submittedName>
        <fullName evidence="3">CehA/McbA family metallohydrolase</fullName>
    </submittedName>
</protein>
<dbReference type="Proteomes" id="UP001596116">
    <property type="component" value="Unassembled WGS sequence"/>
</dbReference>
<sequence>MFRYLSLLVAAALAMTTSAFAEGREPVMKQVKVPHNYYWREMYVPHLTSGPSSLDWTADGKSLVYSMQGRLWRQRVGDDTARQLTTGGGYDYQPDVSADGRRVVFTRYFDDAYEIVIRDLRSGRETPVTQNGAVNLDPRWSPDGTQIAYVTTDETGHFHIAIASQENGAWTSKRWREERTSETPRYYYSQIDHELSPAWSPDGQSLTFIANPEIGYGSGAVYRQRVDKSAPAEMLVNEETAWRARPDWSPDGNRIAYSSFERRQSHQLWITYAEPGGYPLAFSYGDYDIDAARWSPDSKHIAYISNESGTGEIVIQDMTGGARETLAIQDKNTAQGMGDLQLRIVDETGAPAPARISIRGGDGRYYAPDGAMIHADDYYDRAQAPSETMYFHVQGEATISLPAGEAQITAWRGFRHAVATTTATIAKDKTSDESITLQPLPNAAAFDGWRSADVHVHMNYGGVYGMTPARLAKQADAEDLDLVFNLIVNKEQRIPDMDYFTPEPFNPEGTGATILHAQEYHTSLWGHMGLLGLKEHYLLGDYVAYPKTALHSSYPDNPTVADIAHAQGALVGYVHPFDPPAPDPSSNRKLSHALPVNAALGKLDYLEIVGFADPLTTESVWHKLLNTGLRIPAAGGTDAMTDYSSLRGPLGQNRTLVKAADSENPNDEVANWLAALKAGNSIATNGPLVMLTLDGAGPGADLKKGKGAHTLNFKAVLSSIAPVDSLDLIVNGEVAQTIALSGDRTSASFEGAVTINESAWVTLRAYSKTASPYVLDNSPFATTSPIYVTLGGKPVRSRDDAEHFIAWIDKLIHVAEDGSYNTDEERAAVIANLKKARLEFEKRR</sequence>
<feature type="chain" id="PRO_5046281466" evidence="2">
    <location>
        <begin position="22"/>
        <end position="844"/>
    </location>
</feature>
<evidence type="ECO:0000313" key="4">
    <source>
        <dbReference type="Proteomes" id="UP001596116"/>
    </source>
</evidence>
<evidence type="ECO:0000256" key="1">
    <source>
        <dbReference type="ARBA" id="ARBA00009820"/>
    </source>
</evidence>
<gene>
    <name evidence="3" type="ORF">ACFMB1_12455</name>
</gene>
<accession>A0ABW1KW71</accession>
<proteinExistence type="inferred from homology"/>
<comment type="caution">
    <text evidence="3">The sequence shown here is derived from an EMBL/GenBank/DDBJ whole genome shotgun (WGS) entry which is preliminary data.</text>
</comment>
<evidence type="ECO:0000313" key="3">
    <source>
        <dbReference type="EMBL" id="MFC6036358.1"/>
    </source>
</evidence>
<keyword evidence="2" id="KW-0732">Signal</keyword>
<dbReference type="Pfam" id="PF07676">
    <property type="entry name" value="PD40"/>
    <property type="match status" value="5"/>
</dbReference>
<organism evidence="3 4">
    <name type="scientific">Hyphococcus aureus</name>
    <dbReference type="NCBI Taxonomy" id="2666033"/>
    <lineage>
        <taxon>Bacteria</taxon>
        <taxon>Pseudomonadati</taxon>
        <taxon>Pseudomonadota</taxon>
        <taxon>Alphaproteobacteria</taxon>
        <taxon>Parvularculales</taxon>
        <taxon>Parvularculaceae</taxon>
        <taxon>Hyphococcus</taxon>
    </lineage>
</organism>
<dbReference type="Gene3D" id="3.20.20.140">
    <property type="entry name" value="Metal-dependent hydrolases"/>
    <property type="match status" value="1"/>
</dbReference>
<dbReference type="InterPro" id="IPR011659">
    <property type="entry name" value="WD40"/>
</dbReference>
<dbReference type="RefSeq" id="WP_379882414.1">
    <property type="nucleotide sequence ID" value="NZ_JBHPON010000002.1"/>
</dbReference>